<proteinExistence type="predicted"/>
<dbReference type="GO" id="GO:0000156">
    <property type="term" value="F:phosphorelay response regulator activity"/>
    <property type="evidence" value="ECO:0007669"/>
    <property type="project" value="TreeGrafter"/>
</dbReference>
<evidence type="ECO:0000259" key="11">
    <source>
        <dbReference type="PROSITE" id="PS50109"/>
    </source>
</evidence>
<dbReference type="InterPro" id="IPR004358">
    <property type="entry name" value="Sig_transdc_His_kin-like_C"/>
</dbReference>
<evidence type="ECO:0000256" key="7">
    <source>
        <dbReference type="ARBA" id="ARBA00022777"/>
    </source>
</evidence>
<keyword evidence="13" id="KW-1185">Reference proteome</keyword>
<evidence type="ECO:0000256" key="8">
    <source>
        <dbReference type="ARBA" id="ARBA00022840"/>
    </source>
</evidence>
<dbReference type="PANTHER" id="PTHR42878:SF7">
    <property type="entry name" value="SENSOR HISTIDINE KINASE GLRK"/>
    <property type="match status" value="1"/>
</dbReference>
<keyword evidence="10" id="KW-0472">Membrane</keyword>
<dbReference type="Pfam" id="PF00512">
    <property type="entry name" value="HisKA"/>
    <property type="match status" value="1"/>
</dbReference>
<keyword evidence="8" id="KW-0067">ATP-binding</keyword>
<sequence length="586" mass="66578">MNAALFYTGMVVAAILMGVSLIYAVIYRRERAVRYFVWLMACRLIYAGGVIMELQADALPGKEWFRSIQQIALVLSVPLFILFVLDLYNRDKWRRFSSHLIIFGPFVGWAIVVATDFRTGLIYASKQLVNGHLETVRTPLALSVNLLCFTIIATGLVFVVRYIRSARPEVRKAGMWVLVLCCIPVLFELAKLTVPDLQVWLLPISVYTGFLGMIMLWLVVRNRLFSIVPMARQQIIDTQREGFLIADHNGRIVDHNGYVQPLLLDSEDGSLIGLYINDVLSGWPEWKEACLQMRTERMEIRGGGRLPDRVFILDVYPLLSQRGRKHGTVSVLFDITEKQRHLEQIASLNQLKDQLFTVVSHDIRDPLALQVSLIELLEESRYSLQSDQRELVDTLSEQIRNTYTMAENLLEWFRVQKEGFSLRADGFDLSQIVREACRSLTLRSEVKQVRLVNEVPDDFRIHADREAILLIVRNLLSNAIKFSRRGGTVLIRAQEEKREWLLAVRDDGIGMDDTQLRLLFDDASLDTLPGTEGEKGAGLGLMVSRRFLQLSGGRLRVESAPGKGSTFYIHLPKEGGRSNEGADPGR</sequence>
<evidence type="ECO:0000256" key="5">
    <source>
        <dbReference type="ARBA" id="ARBA00022679"/>
    </source>
</evidence>
<comment type="caution">
    <text evidence="12">The sequence shown here is derived from an EMBL/GenBank/DDBJ whole genome shotgun (WGS) entry which is preliminary data.</text>
</comment>
<feature type="transmembrane region" description="Helical" evidence="10">
    <location>
        <begin position="175"/>
        <end position="194"/>
    </location>
</feature>
<dbReference type="AlphaFoldDB" id="A0A3D9KJ65"/>
<dbReference type="PANTHER" id="PTHR42878">
    <property type="entry name" value="TWO-COMPONENT HISTIDINE KINASE"/>
    <property type="match status" value="1"/>
</dbReference>
<dbReference type="PROSITE" id="PS50109">
    <property type="entry name" value="HIS_KIN"/>
    <property type="match status" value="1"/>
</dbReference>
<keyword evidence="9" id="KW-0902">Two-component regulatory system</keyword>
<dbReference type="RefSeq" id="WP_116059639.1">
    <property type="nucleotide sequence ID" value="NZ_QRDZ01000003.1"/>
</dbReference>
<dbReference type="InterPro" id="IPR003661">
    <property type="entry name" value="HisK_dim/P_dom"/>
</dbReference>
<keyword evidence="10" id="KW-0812">Transmembrane</keyword>
<dbReference type="Pfam" id="PF02518">
    <property type="entry name" value="HATPase_c"/>
    <property type="match status" value="1"/>
</dbReference>
<dbReference type="Pfam" id="PF16927">
    <property type="entry name" value="HisKA_7TM"/>
    <property type="match status" value="1"/>
</dbReference>
<dbReference type="CDD" id="cd00075">
    <property type="entry name" value="HATPase"/>
    <property type="match status" value="1"/>
</dbReference>
<dbReference type="SMART" id="SM00387">
    <property type="entry name" value="HATPase_c"/>
    <property type="match status" value="1"/>
</dbReference>
<evidence type="ECO:0000313" key="12">
    <source>
        <dbReference type="EMBL" id="RED86528.1"/>
    </source>
</evidence>
<dbReference type="InterPro" id="IPR031621">
    <property type="entry name" value="HisKA_7TM"/>
</dbReference>
<evidence type="ECO:0000256" key="4">
    <source>
        <dbReference type="ARBA" id="ARBA00022553"/>
    </source>
</evidence>
<keyword evidence="5" id="KW-0808">Transferase</keyword>
<dbReference type="CDD" id="cd00082">
    <property type="entry name" value="HisKA"/>
    <property type="match status" value="1"/>
</dbReference>
<feature type="transmembrane region" description="Helical" evidence="10">
    <location>
        <begin position="144"/>
        <end position="163"/>
    </location>
</feature>
<dbReference type="GO" id="GO:0007234">
    <property type="term" value="P:osmosensory signaling via phosphorelay pathway"/>
    <property type="evidence" value="ECO:0007669"/>
    <property type="project" value="TreeGrafter"/>
</dbReference>
<gene>
    <name evidence="12" type="ORF">DFP98_103383</name>
</gene>
<dbReference type="GO" id="GO:0030295">
    <property type="term" value="F:protein kinase activator activity"/>
    <property type="evidence" value="ECO:0007669"/>
    <property type="project" value="TreeGrafter"/>
</dbReference>
<comment type="catalytic activity">
    <reaction evidence="1">
        <text>ATP + protein L-histidine = ADP + protein N-phospho-L-histidine.</text>
        <dbReference type="EC" id="2.7.13.3"/>
    </reaction>
</comment>
<dbReference type="InterPro" id="IPR036097">
    <property type="entry name" value="HisK_dim/P_sf"/>
</dbReference>
<dbReference type="SUPFAM" id="SSF55874">
    <property type="entry name" value="ATPase domain of HSP90 chaperone/DNA topoisomerase II/histidine kinase"/>
    <property type="match status" value="1"/>
</dbReference>
<evidence type="ECO:0000256" key="6">
    <source>
        <dbReference type="ARBA" id="ARBA00022741"/>
    </source>
</evidence>
<dbReference type="GO" id="GO:0005524">
    <property type="term" value="F:ATP binding"/>
    <property type="evidence" value="ECO:0007669"/>
    <property type="project" value="UniProtKB-KW"/>
</dbReference>
<feature type="transmembrane region" description="Helical" evidence="10">
    <location>
        <begin position="200"/>
        <end position="220"/>
    </location>
</feature>
<feature type="domain" description="Histidine kinase" evidence="11">
    <location>
        <begin position="358"/>
        <end position="575"/>
    </location>
</feature>
<feature type="transmembrane region" description="Helical" evidence="10">
    <location>
        <begin position="35"/>
        <end position="56"/>
    </location>
</feature>
<evidence type="ECO:0000256" key="9">
    <source>
        <dbReference type="ARBA" id="ARBA00023012"/>
    </source>
</evidence>
<dbReference type="Gene3D" id="1.10.287.130">
    <property type="match status" value="1"/>
</dbReference>
<dbReference type="Proteomes" id="UP000256977">
    <property type="component" value="Unassembled WGS sequence"/>
</dbReference>
<dbReference type="EC" id="2.7.13.3" evidence="3"/>
<evidence type="ECO:0000256" key="2">
    <source>
        <dbReference type="ARBA" id="ARBA00004370"/>
    </source>
</evidence>
<dbReference type="PRINTS" id="PR00344">
    <property type="entry name" value="BCTRLSENSOR"/>
</dbReference>
<keyword evidence="7 12" id="KW-0418">Kinase</keyword>
<evidence type="ECO:0000256" key="1">
    <source>
        <dbReference type="ARBA" id="ARBA00000085"/>
    </source>
</evidence>
<dbReference type="GO" id="GO:0000155">
    <property type="term" value="F:phosphorelay sensor kinase activity"/>
    <property type="evidence" value="ECO:0007669"/>
    <property type="project" value="InterPro"/>
</dbReference>
<evidence type="ECO:0000256" key="10">
    <source>
        <dbReference type="SAM" id="Phobius"/>
    </source>
</evidence>
<feature type="transmembrane region" description="Helical" evidence="10">
    <location>
        <begin position="6"/>
        <end position="26"/>
    </location>
</feature>
<dbReference type="SMART" id="SM00388">
    <property type="entry name" value="HisKA"/>
    <property type="match status" value="1"/>
</dbReference>
<dbReference type="OrthoDB" id="9810447at2"/>
<dbReference type="InterPro" id="IPR050351">
    <property type="entry name" value="BphY/WalK/GraS-like"/>
</dbReference>
<protein>
    <recommendedName>
        <fullName evidence="3">histidine kinase</fullName>
        <ecNumber evidence="3">2.7.13.3</ecNumber>
    </recommendedName>
</protein>
<accession>A0A3D9KJ65</accession>
<evidence type="ECO:0000256" key="3">
    <source>
        <dbReference type="ARBA" id="ARBA00012438"/>
    </source>
</evidence>
<keyword evidence="4" id="KW-0597">Phosphoprotein</keyword>
<dbReference type="InterPro" id="IPR005467">
    <property type="entry name" value="His_kinase_dom"/>
</dbReference>
<keyword evidence="6" id="KW-0547">Nucleotide-binding</keyword>
<dbReference type="Gene3D" id="3.30.450.20">
    <property type="entry name" value="PAS domain"/>
    <property type="match status" value="1"/>
</dbReference>
<comment type="subcellular location">
    <subcellularLocation>
        <location evidence="2">Membrane</location>
    </subcellularLocation>
</comment>
<dbReference type="InterPro" id="IPR036890">
    <property type="entry name" value="HATPase_C_sf"/>
</dbReference>
<organism evidence="12 13">
    <name type="scientific">Cohnella phaseoli</name>
    <dbReference type="NCBI Taxonomy" id="456490"/>
    <lineage>
        <taxon>Bacteria</taxon>
        <taxon>Bacillati</taxon>
        <taxon>Bacillota</taxon>
        <taxon>Bacilli</taxon>
        <taxon>Bacillales</taxon>
        <taxon>Paenibacillaceae</taxon>
        <taxon>Cohnella</taxon>
    </lineage>
</organism>
<feature type="transmembrane region" description="Helical" evidence="10">
    <location>
        <begin position="100"/>
        <end position="124"/>
    </location>
</feature>
<dbReference type="InterPro" id="IPR003594">
    <property type="entry name" value="HATPase_dom"/>
</dbReference>
<dbReference type="Gene3D" id="3.30.565.10">
    <property type="entry name" value="Histidine kinase-like ATPase, C-terminal domain"/>
    <property type="match status" value="1"/>
</dbReference>
<reference evidence="12 13" key="1">
    <citation type="submission" date="2018-07" db="EMBL/GenBank/DDBJ databases">
        <title>Genomic Encyclopedia of Type Strains, Phase III (KMG-III): the genomes of soil and plant-associated and newly described type strains.</title>
        <authorList>
            <person name="Whitman W."/>
        </authorList>
    </citation>
    <scope>NUCLEOTIDE SEQUENCE [LARGE SCALE GENOMIC DNA]</scope>
    <source>
        <strain evidence="12 13">CECT 7287</strain>
    </source>
</reference>
<evidence type="ECO:0000313" key="13">
    <source>
        <dbReference type="Proteomes" id="UP000256977"/>
    </source>
</evidence>
<keyword evidence="10" id="KW-1133">Transmembrane helix</keyword>
<name>A0A3D9KJ65_9BACL</name>
<feature type="transmembrane region" description="Helical" evidence="10">
    <location>
        <begin position="68"/>
        <end position="88"/>
    </location>
</feature>
<dbReference type="EMBL" id="QRDZ01000003">
    <property type="protein sequence ID" value="RED86528.1"/>
    <property type="molecule type" value="Genomic_DNA"/>
</dbReference>
<dbReference type="SUPFAM" id="SSF47384">
    <property type="entry name" value="Homodimeric domain of signal transducing histidine kinase"/>
    <property type="match status" value="1"/>
</dbReference>